<dbReference type="PANTHER" id="PTHR45713:SF20">
    <property type="entry name" value="FUCOLECTIN TACHYLECTIN-4 PENTRAXIN-1 DOMAIN-CONTAINING PROTEIN"/>
    <property type="match status" value="1"/>
</dbReference>
<sequence length="775" mass="84051">MLPNYTILVMVSLHWFITYRRNDGNVAIADASIIPVGDPNIAVGKISSQSSTFETKGESRKGVDGSLAHNYAHGDCTLTQKEFEPWWMVDLISAFQVSAVVVTNRGDCCESRIKGAEILIGDLPEKGGTMNPRCATISSMDLGETVTFNCAGMQGQYVTITIPGRRESLSLCEVQVLGHPWLHIALNVAIRGNALQSSTFSPLGMASNAIDGITTGNFLDGSCTHTEQETHPWWIVDLKSEYQVTRVSISNREDCCAHRLNGAEIRIGNSPEAGGTMNPRCTVIESLGLGETQSFYCENMQGKYVTVNQPNGGILTLCEVQVFGEKVTPTEPNVALEGKAFQSSTYNAIGEPENAVDGSSSADYLLGHCTHTELEINPWWTVDLGAEFRVHKVSVLNRGDCCADRINGAEIRIGNSPEKGGITNPRCAIIHFLGLGETAIFDCGEAQGQYVTVTIPGIQCLTLCEVQVFGVKACVYNAALDGKALQSSTYNQLGGPENAIDDLESANYLRGQCTHTQLEDNPWWMVDLRAQFKVSSVRVTNRGDCCAERLEGAEIRIGNSKDQGGTTNPRCATITMMGAGETRKFECEEMTGQYVTLTIPGEQKYLSLCEVQVFGVRAPPPIPNVALGGTASQSSTLNRLGLAENAIDGSTSVDFMRRSCTHTNLDRNPWWTVDLKAEFNVSSVSLTNREDCCAWRLNSAEIRIGNSLEEGGSTNPRCATVTSVGAGETQNYECEGMRGKYVTITIPGVSYLTLCEVQVFGVKADNSEQHSPYCN</sequence>
<dbReference type="GeneID" id="107118902"/>
<evidence type="ECO:0000256" key="5">
    <source>
        <dbReference type="ARBA" id="ARBA00022734"/>
    </source>
</evidence>
<evidence type="ECO:0000256" key="1">
    <source>
        <dbReference type="ARBA" id="ARBA00002219"/>
    </source>
</evidence>
<dbReference type="SMART" id="SM00607">
    <property type="entry name" value="FTP"/>
    <property type="match status" value="5"/>
</dbReference>
<comment type="subunit">
    <text evidence="3">Homotrimer.</text>
</comment>
<keyword evidence="9" id="KW-1185">Reference proteome</keyword>
<dbReference type="Gene3D" id="2.60.120.260">
    <property type="entry name" value="Galactose-binding domain-like"/>
    <property type="match status" value="5"/>
</dbReference>
<dbReference type="InterPro" id="IPR006585">
    <property type="entry name" value="FTP1"/>
</dbReference>
<dbReference type="Proteomes" id="UP000694871">
    <property type="component" value="Unplaced"/>
</dbReference>
<feature type="domain" description="Fucolectin tachylectin-4 pentraxin-1" evidence="8">
    <location>
        <begin position="624"/>
        <end position="768"/>
    </location>
</feature>
<dbReference type="Pfam" id="PF22633">
    <property type="entry name" value="F5_F8_type_C_2"/>
    <property type="match status" value="5"/>
</dbReference>
<accession>A0ABM1KSU3</accession>
<keyword evidence="6" id="KW-0106">Calcium</keyword>
<protein>
    <submittedName>
        <fullName evidence="10">Uncharacterized protein LOC107118902</fullName>
    </submittedName>
</protein>
<evidence type="ECO:0000256" key="3">
    <source>
        <dbReference type="ARBA" id="ARBA00011233"/>
    </source>
</evidence>
<comment type="function">
    <text evidence="1">Acts as a defensive agent. Recognizes blood group fucosylated oligosaccharides including A, B, H and Lewis B-type antigens. Does not recognize Lewis A antigen and has low affinity for monovalent haptens.</text>
</comment>
<keyword evidence="7" id="KW-1015">Disulfide bond</keyword>
<evidence type="ECO:0000313" key="10">
    <source>
        <dbReference type="RefSeq" id="XP_015276780.1"/>
    </source>
</evidence>
<dbReference type="RefSeq" id="XP_015276780.1">
    <property type="nucleotide sequence ID" value="XM_015421294.1"/>
</dbReference>
<evidence type="ECO:0000256" key="7">
    <source>
        <dbReference type="ARBA" id="ARBA00023157"/>
    </source>
</evidence>
<keyword evidence="5" id="KW-0430">Lectin</keyword>
<evidence type="ECO:0000256" key="4">
    <source>
        <dbReference type="ARBA" id="ARBA00022723"/>
    </source>
</evidence>
<proteinExistence type="inferred from homology"/>
<feature type="domain" description="Fucolectin tachylectin-4 pentraxin-1" evidence="8">
    <location>
        <begin position="475"/>
        <end position="623"/>
    </location>
</feature>
<keyword evidence="4" id="KW-0479">Metal-binding</keyword>
<evidence type="ECO:0000256" key="2">
    <source>
        <dbReference type="ARBA" id="ARBA00010147"/>
    </source>
</evidence>
<evidence type="ECO:0000256" key="6">
    <source>
        <dbReference type="ARBA" id="ARBA00022837"/>
    </source>
</evidence>
<dbReference type="SUPFAM" id="SSF49785">
    <property type="entry name" value="Galactose-binding domain-like"/>
    <property type="match status" value="5"/>
</dbReference>
<evidence type="ECO:0000259" key="8">
    <source>
        <dbReference type="SMART" id="SM00607"/>
    </source>
</evidence>
<feature type="domain" description="Fucolectin tachylectin-4 pentraxin-1" evidence="8">
    <location>
        <begin position="185"/>
        <end position="331"/>
    </location>
</feature>
<gene>
    <name evidence="10" type="primary">LOC107118902</name>
</gene>
<organism evidence="9 10">
    <name type="scientific">Gekko japonicus</name>
    <name type="common">Schlegel's Japanese gecko</name>
    <dbReference type="NCBI Taxonomy" id="146911"/>
    <lineage>
        <taxon>Eukaryota</taxon>
        <taxon>Metazoa</taxon>
        <taxon>Chordata</taxon>
        <taxon>Craniata</taxon>
        <taxon>Vertebrata</taxon>
        <taxon>Euteleostomi</taxon>
        <taxon>Lepidosauria</taxon>
        <taxon>Squamata</taxon>
        <taxon>Bifurcata</taxon>
        <taxon>Gekkota</taxon>
        <taxon>Gekkonidae</taxon>
        <taxon>Gekkoninae</taxon>
        <taxon>Gekko</taxon>
    </lineage>
</organism>
<feature type="domain" description="Fucolectin tachylectin-4 pentraxin-1" evidence="8">
    <location>
        <begin position="333"/>
        <end position="472"/>
    </location>
</feature>
<dbReference type="InterPro" id="IPR008979">
    <property type="entry name" value="Galactose-bd-like_sf"/>
</dbReference>
<comment type="similarity">
    <text evidence="2">Belongs to the fucolectin family.</text>
</comment>
<feature type="domain" description="Fucolectin tachylectin-4 pentraxin-1" evidence="8">
    <location>
        <begin position="38"/>
        <end position="180"/>
    </location>
</feature>
<reference evidence="10" key="1">
    <citation type="submission" date="2025-08" db="UniProtKB">
        <authorList>
            <consortium name="RefSeq"/>
        </authorList>
    </citation>
    <scope>IDENTIFICATION</scope>
</reference>
<dbReference type="PANTHER" id="PTHR45713">
    <property type="entry name" value="FTP DOMAIN-CONTAINING PROTEIN"/>
    <property type="match status" value="1"/>
</dbReference>
<name>A0ABM1KSU3_GEKJA</name>
<evidence type="ECO:0000313" key="9">
    <source>
        <dbReference type="Proteomes" id="UP000694871"/>
    </source>
</evidence>
<dbReference type="InterPro" id="IPR051941">
    <property type="entry name" value="BG_Antigen-Binding_Lectin"/>
</dbReference>